<dbReference type="InterPro" id="IPR011009">
    <property type="entry name" value="Kinase-like_dom_sf"/>
</dbReference>
<dbReference type="Gene3D" id="3.90.1200.10">
    <property type="match status" value="1"/>
</dbReference>
<dbReference type="Gene3D" id="3.30.200.20">
    <property type="entry name" value="Phosphorylase Kinase, domain 1"/>
    <property type="match status" value="1"/>
</dbReference>
<dbReference type="PANTHER" id="PTHR22603">
    <property type="entry name" value="CHOLINE/ETHANOALAMINE KINASE"/>
    <property type="match status" value="1"/>
</dbReference>
<evidence type="ECO:0000256" key="1">
    <source>
        <dbReference type="ARBA" id="ARBA00023209"/>
    </source>
</evidence>
<dbReference type="Proteomes" id="UP000694563">
    <property type="component" value="Chromosome 25"/>
</dbReference>
<evidence type="ECO:0000313" key="7">
    <source>
        <dbReference type="Proteomes" id="UP000694563"/>
    </source>
</evidence>
<protein>
    <recommendedName>
        <fullName evidence="5">ethanolamine kinase</fullName>
        <ecNumber evidence="5">2.7.1.82</ecNumber>
    </recommendedName>
</protein>
<keyword evidence="7" id="KW-1185">Reference proteome</keyword>
<reference evidence="6" key="2">
    <citation type="submission" date="2025-08" db="UniProtKB">
        <authorList>
            <consortium name="Ensembl"/>
        </authorList>
    </citation>
    <scope>IDENTIFICATION</scope>
</reference>
<keyword evidence="1" id="KW-0443">Lipid metabolism</keyword>
<dbReference type="GO" id="GO:0005737">
    <property type="term" value="C:cytoplasm"/>
    <property type="evidence" value="ECO:0007669"/>
    <property type="project" value="TreeGrafter"/>
</dbReference>
<reference evidence="6" key="1">
    <citation type="submission" date="2020-10" db="EMBL/GenBank/DDBJ databases">
        <title>Catharus ustulatus (Swainson's thrush) genome, bCatUst1, primary haplotype v2.</title>
        <authorList>
            <person name="Delmore K."/>
            <person name="Vafadar M."/>
            <person name="Formenti G."/>
            <person name="Chow W."/>
            <person name="Pelan S."/>
            <person name="Howe K."/>
            <person name="Rhie A."/>
            <person name="Mountcastle J."/>
            <person name="Haase B."/>
            <person name="Fedrigo O."/>
            <person name="Jarvis E.D."/>
        </authorList>
    </citation>
    <scope>NUCLEOTIDE SEQUENCE [LARGE SCALE GENOMIC DNA]</scope>
</reference>
<keyword evidence="1" id="KW-0594">Phospholipid biosynthesis</keyword>
<proteinExistence type="inferred from homology"/>
<dbReference type="Pfam" id="PF01633">
    <property type="entry name" value="Choline_kinase"/>
    <property type="match status" value="1"/>
</dbReference>
<evidence type="ECO:0000256" key="2">
    <source>
        <dbReference type="ARBA" id="ARBA00023264"/>
    </source>
</evidence>
<dbReference type="GO" id="GO:0006646">
    <property type="term" value="P:phosphatidylethanolamine biosynthetic process"/>
    <property type="evidence" value="ECO:0007669"/>
    <property type="project" value="TreeGrafter"/>
</dbReference>
<dbReference type="AlphaFoldDB" id="A0A8C3Y9M9"/>
<gene>
    <name evidence="6" type="primary">ETNK2</name>
</gene>
<dbReference type="Ensembl" id="ENSCUST00005028678.1">
    <property type="protein sequence ID" value="ENSCUSP00005027714.1"/>
    <property type="gene ID" value="ENSCUSG00005017042.1"/>
</dbReference>
<dbReference type="EC" id="2.7.1.82" evidence="5"/>
<dbReference type="GO" id="GO:0004305">
    <property type="term" value="F:ethanolamine kinase activity"/>
    <property type="evidence" value="ECO:0007669"/>
    <property type="project" value="UniProtKB-EC"/>
</dbReference>
<comment type="pathway">
    <text evidence="3">Phospholipid metabolism; phosphatidylethanolamine biosynthesis; phosphatidylethanolamine from ethanolamine: step 1/3.</text>
</comment>
<reference evidence="6" key="3">
    <citation type="submission" date="2025-09" db="UniProtKB">
        <authorList>
            <consortium name="Ensembl"/>
        </authorList>
    </citation>
    <scope>IDENTIFICATION</scope>
</reference>
<dbReference type="CDD" id="cd05157">
    <property type="entry name" value="ETNK_euk"/>
    <property type="match status" value="1"/>
</dbReference>
<evidence type="ECO:0000313" key="6">
    <source>
        <dbReference type="Ensembl" id="ENSCUSP00005027714.1"/>
    </source>
</evidence>
<evidence type="ECO:0000256" key="3">
    <source>
        <dbReference type="ARBA" id="ARBA00037883"/>
    </source>
</evidence>
<keyword evidence="2" id="KW-1208">Phospholipid metabolism</keyword>
<evidence type="ECO:0000256" key="5">
    <source>
        <dbReference type="ARBA" id="ARBA00038874"/>
    </source>
</evidence>
<comment type="similarity">
    <text evidence="4">Belongs to the choline/ethanolamine kinase family.</text>
</comment>
<keyword evidence="1" id="KW-0444">Lipid biosynthesis</keyword>
<dbReference type="SUPFAM" id="SSF56112">
    <property type="entry name" value="Protein kinase-like (PK-like)"/>
    <property type="match status" value="1"/>
</dbReference>
<name>A0A8C3Y9M9_CATUS</name>
<dbReference type="PANTHER" id="PTHR22603:SF94">
    <property type="entry name" value="ETHANOLAMINE KINASE 2"/>
    <property type="match status" value="1"/>
</dbReference>
<accession>A0A8C3Y9M9</accession>
<evidence type="ECO:0000256" key="4">
    <source>
        <dbReference type="ARBA" id="ARBA00038211"/>
    </source>
</evidence>
<sequence length="513" mass="57806">MSPQYSQLSPQSSQCHLCTPSCHPSTPRCPLRVPDVTSHSQCHLRVPRCRLNTPRCDLSTASVTSAFLGLTSVFPVSPHILRCHLSTPRCHFSIPRCPLRVPSVTSAFPVSPHILSVTLEFPVSPQSSQCCLSIPRCPLGVLRCHLNVPWSHLTIPSATPALPTVTSAITAVTSEFPAVTPALPVSPHHSQCHPTIPSRHPPLLCPPQLFTDGITNKLVACYRDEAMGDALLVRVYGRRTELLVDRETELRNFQVLRAHGCAPDLYCAFQNGLCYQFLPGTALGPQHVRDPHIFRLVAREMARVHAIHANGSLPRPILWQKLHKYLSLVKTELSPKDVPSPEALQQELLWMQETLSQLGSPVVLCHNDLLCKNIIYDSSRGRVRFIDYEYTGYNYQAFDIGNHFNEFAGVKEVDYGLYPSKEMQLQWLHSYLQAYKELTQGHPGDAQVAEEELENLYVQVNKFSLASHFLWACWGLIQDKYSTIDFNFLRYAKLRFKQYFKMKPVVSALQVPK</sequence>
<organism evidence="6 7">
    <name type="scientific">Catharus ustulatus</name>
    <name type="common">Russet-backed thrush</name>
    <name type="synonym">Hylocichla ustulatus</name>
    <dbReference type="NCBI Taxonomy" id="91951"/>
    <lineage>
        <taxon>Eukaryota</taxon>
        <taxon>Metazoa</taxon>
        <taxon>Chordata</taxon>
        <taxon>Craniata</taxon>
        <taxon>Vertebrata</taxon>
        <taxon>Euteleostomi</taxon>
        <taxon>Archelosauria</taxon>
        <taxon>Archosauria</taxon>
        <taxon>Dinosauria</taxon>
        <taxon>Saurischia</taxon>
        <taxon>Theropoda</taxon>
        <taxon>Coelurosauria</taxon>
        <taxon>Aves</taxon>
        <taxon>Neognathae</taxon>
        <taxon>Neoaves</taxon>
        <taxon>Telluraves</taxon>
        <taxon>Australaves</taxon>
        <taxon>Passeriformes</taxon>
        <taxon>Turdidae</taxon>
        <taxon>Catharus</taxon>
    </lineage>
</organism>